<protein>
    <submittedName>
        <fullName evidence="2">Uncharacterized protein</fullName>
    </submittedName>
</protein>
<feature type="signal peptide" evidence="1">
    <location>
        <begin position="1"/>
        <end position="19"/>
    </location>
</feature>
<evidence type="ECO:0000313" key="2">
    <source>
        <dbReference type="EMBL" id="MBK9982047.1"/>
    </source>
</evidence>
<evidence type="ECO:0000256" key="1">
    <source>
        <dbReference type="SAM" id="SignalP"/>
    </source>
</evidence>
<feature type="chain" id="PRO_5038714497" evidence="1">
    <location>
        <begin position="20"/>
        <end position="97"/>
    </location>
</feature>
<dbReference type="Proteomes" id="UP000808337">
    <property type="component" value="Unassembled WGS sequence"/>
</dbReference>
<evidence type="ECO:0000313" key="3">
    <source>
        <dbReference type="Proteomes" id="UP000808337"/>
    </source>
</evidence>
<accession>A0A9D7XST7</accession>
<keyword evidence="1" id="KW-0732">Signal</keyword>
<dbReference type="EMBL" id="JADKGY010000001">
    <property type="protein sequence ID" value="MBK9982047.1"/>
    <property type="molecule type" value="Genomic_DNA"/>
</dbReference>
<gene>
    <name evidence="2" type="ORF">IPP15_06400</name>
</gene>
<comment type="caution">
    <text evidence="2">The sequence shown here is derived from an EMBL/GenBank/DDBJ whole genome shotgun (WGS) entry which is preliminary data.</text>
</comment>
<sequence length="97" mass="10537">MRLLFLLSLLCISITIASAQVSITTTGTPPDPSSMLDIKNSTKGVLIPRMTFTQRNLISLPANALLIYQTDNNPGFYYNQGTPLATSLAQSFLLPGY</sequence>
<organism evidence="2 3">
    <name type="scientific">Candidatus Opimibacter skivensis</name>
    <dbReference type="NCBI Taxonomy" id="2982028"/>
    <lineage>
        <taxon>Bacteria</taxon>
        <taxon>Pseudomonadati</taxon>
        <taxon>Bacteroidota</taxon>
        <taxon>Saprospiria</taxon>
        <taxon>Saprospirales</taxon>
        <taxon>Saprospiraceae</taxon>
        <taxon>Candidatus Opimibacter</taxon>
    </lineage>
</organism>
<proteinExistence type="predicted"/>
<reference evidence="2 3" key="1">
    <citation type="submission" date="2020-10" db="EMBL/GenBank/DDBJ databases">
        <title>Connecting structure to function with the recovery of over 1000 high-quality activated sludge metagenome-assembled genomes encoding full-length rRNA genes using long-read sequencing.</title>
        <authorList>
            <person name="Singleton C.M."/>
            <person name="Petriglieri F."/>
            <person name="Kristensen J.M."/>
            <person name="Kirkegaard R.H."/>
            <person name="Michaelsen T.Y."/>
            <person name="Andersen M.H."/>
            <person name="Karst S.M."/>
            <person name="Dueholm M.S."/>
            <person name="Nielsen P.H."/>
            <person name="Albertsen M."/>
        </authorList>
    </citation>
    <scope>NUCLEOTIDE SEQUENCE [LARGE SCALE GENOMIC DNA]</scope>
    <source>
        <strain evidence="2">Ribe_18-Q3-R11-54_MAXAC.273</strain>
    </source>
</reference>
<name>A0A9D7XST7_9BACT</name>
<dbReference type="AlphaFoldDB" id="A0A9D7XST7"/>